<protein>
    <submittedName>
        <fullName evidence="1">Uncharacterized protein</fullName>
    </submittedName>
</protein>
<accession>A0ABS8T296</accession>
<evidence type="ECO:0000313" key="2">
    <source>
        <dbReference type="Proteomes" id="UP000823775"/>
    </source>
</evidence>
<gene>
    <name evidence="1" type="ORF">HAX54_053205</name>
</gene>
<organism evidence="1 2">
    <name type="scientific">Datura stramonium</name>
    <name type="common">Jimsonweed</name>
    <name type="synonym">Common thornapple</name>
    <dbReference type="NCBI Taxonomy" id="4076"/>
    <lineage>
        <taxon>Eukaryota</taxon>
        <taxon>Viridiplantae</taxon>
        <taxon>Streptophyta</taxon>
        <taxon>Embryophyta</taxon>
        <taxon>Tracheophyta</taxon>
        <taxon>Spermatophyta</taxon>
        <taxon>Magnoliopsida</taxon>
        <taxon>eudicotyledons</taxon>
        <taxon>Gunneridae</taxon>
        <taxon>Pentapetalae</taxon>
        <taxon>asterids</taxon>
        <taxon>lamiids</taxon>
        <taxon>Solanales</taxon>
        <taxon>Solanaceae</taxon>
        <taxon>Solanoideae</taxon>
        <taxon>Datureae</taxon>
        <taxon>Datura</taxon>
    </lineage>
</organism>
<sequence>MVWENDLNQILYFSTDNTHRHISSIGNVSKWRTILSRLLFNPIVVDGQTPTQDKHPTEPDHTIRGDNFQTHSMWLYLRDFRPKHTKKYWARLFGGPREGDVQWTIRELIPKDNIVRGRNIPFLLLAGIRGVRPYAPIRVLRQFGIKKNCASGTRLQDQTKEGNLQGTTKRPISLKVFRHQCCSEVVSCSYLHEDLHGLGVLHLTDERPPESIPANAHKIYAYHAGQPGHTTDECSALKARLCMMIDDGKITQWGGSHTAITYDQVKKGVSTPENVEIRRYDFTAFEEPYHIIFQKLMDAQLICNTPKMPKIGPEIKIRSWLKTGKKYVGRTT</sequence>
<dbReference type="Proteomes" id="UP000823775">
    <property type="component" value="Unassembled WGS sequence"/>
</dbReference>
<name>A0ABS8T296_DATST</name>
<keyword evidence="2" id="KW-1185">Reference proteome</keyword>
<dbReference type="EMBL" id="JACEIK010000984">
    <property type="protein sequence ID" value="MCD7464672.1"/>
    <property type="molecule type" value="Genomic_DNA"/>
</dbReference>
<evidence type="ECO:0000313" key="1">
    <source>
        <dbReference type="EMBL" id="MCD7464672.1"/>
    </source>
</evidence>
<reference evidence="1 2" key="1">
    <citation type="journal article" date="2021" name="BMC Genomics">
        <title>Datura genome reveals duplications of psychoactive alkaloid biosynthetic genes and high mutation rate following tissue culture.</title>
        <authorList>
            <person name="Rajewski A."/>
            <person name="Carter-House D."/>
            <person name="Stajich J."/>
            <person name="Litt A."/>
        </authorList>
    </citation>
    <scope>NUCLEOTIDE SEQUENCE [LARGE SCALE GENOMIC DNA]</scope>
    <source>
        <strain evidence="1">AR-01</strain>
    </source>
</reference>
<comment type="caution">
    <text evidence="1">The sequence shown here is derived from an EMBL/GenBank/DDBJ whole genome shotgun (WGS) entry which is preliminary data.</text>
</comment>
<proteinExistence type="predicted"/>